<proteinExistence type="predicted"/>
<evidence type="ECO:0000313" key="3">
    <source>
        <dbReference type="Proteomes" id="UP000261257"/>
    </source>
</evidence>
<dbReference type="EMBL" id="QSSQ01000001">
    <property type="protein sequence ID" value="RGM08481.1"/>
    <property type="molecule type" value="Genomic_DNA"/>
</dbReference>
<keyword evidence="1" id="KW-1133">Transmembrane helix</keyword>
<keyword evidence="1" id="KW-0812">Transmembrane</keyword>
<feature type="transmembrane region" description="Helical" evidence="1">
    <location>
        <begin position="81"/>
        <end position="100"/>
    </location>
</feature>
<dbReference type="Proteomes" id="UP000261257">
    <property type="component" value="Unassembled WGS sequence"/>
</dbReference>
<evidence type="ECO:0000313" key="2">
    <source>
        <dbReference type="EMBL" id="RGM08481.1"/>
    </source>
</evidence>
<gene>
    <name evidence="2" type="ORF">DXC39_00480</name>
</gene>
<comment type="caution">
    <text evidence="2">The sequence shown here is derived from an EMBL/GenBank/DDBJ whole genome shotgun (WGS) entry which is preliminary data.</text>
</comment>
<protein>
    <submittedName>
        <fullName evidence="2">Uncharacterized protein</fullName>
    </submittedName>
</protein>
<feature type="transmembrane region" description="Helical" evidence="1">
    <location>
        <begin position="106"/>
        <end position="130"/>
    </location>
</feature>
<keyword evidence="1" id="KW-0472">Membrane</keyword>
<accession>A0A3E4UGI8</accession>
<reference evidence="2 3" key="1">
    <citation type="submission" date="2018-08" db="EMBL/GenBank/DDBJ databases">
        <title>A genome reference for cultivated species of the human gut microbiota.</title>
        <authorList>
            <person name="Zou Y."/>
            <person name="Xue W."/>
            <person name="Luo G."/>
        </authorList>
    </citation>
    <scope>NUCLEOTIDE SEQUENCE [LARGE SCALE GENOMIC DNA]</scope>
    <source>
        <strain evidence="2 3">TF05-11AC</strain>
    </source>
</reference>
<organism evidence="2 3">
    <name type="scientific">Hungatella hathewayi</name>
    <dbReference type="NCBI Taxonomy" id="154046"/>
    <lineage>
        <taxon>Bacteria</taxon>
        <taxon>Bacillati</taxon>
        <taxon>Bacillota</taxon>
        <taxon>Clostridia</taxon>
        <taxon>Lachnospirales</taxon>
        <taxon>Lachnospiraceae</taxon>
        <taxon>Hungatella</taxon>
    </lineage>
</organism>
<dbReference type="Pfam" id="PF20122">
    <property type="entry name" value="DUF6512"/>
    <property type="match status" value="1"/>
</dbReference>
<dbReference type="AlphaFoldDB" id="A0A3E4UGI8"/>
<sequence length="172" mass="19072">MRLSMNRLKRYTLAGIFFVSVIGTLSHFLYQLSGNSFLVGLFAPVGESTWEHIKLLFFPMLFYSLWMSVRLRKEEPGVISALAVGNLAGCALIPTIFYTYSGVLGFHLLSLDIITFLVSVLAAFVLALRLTPNGKVRKYEPVLVAVIALIAVLFFVFTYCPPDIGLFAEPGL</sequence>
<dbReference type="InterPro" id="IPR045407">
    <property type="entry name" value="DUF6512"/>
</dbReference>
<feature type="transmembrane region" description="Helical" evidence="1">
    <location>
        <begin position="142"/>
        <end position="159"/>
    </location>
</feature>
<evidence type="ECO:0000256" key="1">
    <source>
        <dbReference type="SAM" id="Phobius"/>
    </source>
</evidence>
<feature type="transmembrane region" description="Helical" evidence="1">
    <location>
        <begin position="52"/>
        <end position="69"/>
    </location>
</feature>
<feature type="transmembrane region" description="Helical" evidence="1">
    <location>
        <begin position="12"/>
        <end position="32"/>
    </location>
</feature>
<name>A0A3E4UGI8_9FIRM</name>